<proteinExistence type="predicted"/>
<name>A0ACC0IUQ2_9ERIC</name>
<evidence type="ECO:0000313" key="1">
    <source>
        <dbReference type="EMBL" id="KAI8028662.1"/>
    </source>
</evidence>
<keyword evidence="2" id="KW-1185">Reference proteome</keyword>
<evidence type="ECO:0000313" key="2">
    <source>
        <dbReference type="Proteomes" id="UP001060215"/>
    </source>
</evidence>
<protein>
    <submittedName>
        <fullName evidence="1">Uncharacterized protein</fullName>
    </submittedName>
</protein>
<comment type="caution">
    <text evidence="1">The sequence shown here is derived from an EMBL/GenBank/DDBJ whole genome shotgun (WGS) entry which is preliminary data.</text>
</comment>
<organism evidence="1 2">
    <name type="scientific">Camellia lanceoleosa</name>
    <dbReference type="NCBI Taxonomy" id="1840588"/>
    <lineage>
        <taxon>Eukaryota</taxon>
        <taxon>Viridiplantae</taxon>
        <taxon>Streptophyta</taxon>
        <taxon>Embryophyta</taxon>
        <taxon>Tracheophyta</taxon>
        <taxon>Spermatophyta</taxon>
        <taxon>Magnoliopsida</taxon>
        <taxon>eudicotyledons</taxon>
        <taxon>Gunneridae</taxon>
        <taxon>Pentapetalae</taxon>
        <taxon>asterids</taxon>
        <taxon>Ericales</taxon>
        <taxon>Theaceae</taxon>
        <taxon>Camellia</taxon>
    </lineage>
</organism>
<reference evidence="1 2" key="1">
    <citation type="journal article" date="2022" name="Plant J.">
        <title>Chromosome-level genome of Camellia lanceoleosa provides a valuable resource for understanding genome evolution and self-incompatibility.</title>
        <authorList>
            <person name="Gong W."/>
            <person name="Xiao S."/>
            <person name="Wang L."/>
            <person name="Liao Z."/>
            <person name="Chang Y."/>
            <person name="Mo W."/>
            <person name="Hu G."/>
            <person name="Li W."/>
            <person name="Zhao G."/>
            <person name="Zhu H."/>
            <person name="Hu X."/>
            <person name="Ji K."/>
            <person name="Xiang X."/>
            <person name="Song Q."/>
            <person name="Yuan D."/>
            <person name="Jin S."/>
            <person name="Zhang L."/>
        </authorList>
    </citation>
    <scope>NUCLEOTIDE SEQUENCE [LARGE SCALE GENOMIC DNA]</scope>
    <source>
        <strain evidence="1">SQ_2022a</strain>
    </source>
</reference>
<gene>
    <name evidence="1" type="ORF">LOK49_LG02G01294</name>
</gene>
<sequence>MRRTTEDLRTGRDKSKPHLHIPISRMAARQQGADGDEASGTATPTTHQLAANVGVRSVRSRVVELGATEPFQFEAPRPYSPVVSQEQSSERGPSLHDSGLPTGSKDHPSISVQELSPSPSLESTGPNEPSIDLCISTVFNTLSLKRLLDDEDICDSVAKKKVKGVVLEIDSAAVDSQAFCVFAPKPKTRALAQRVRRQRQNSLVEIQVQTLPTDATLNLGGTVSPRGVSVLKVHEIIDSSRKLWDESKLKSLVSGADCDVILSILVSVTDKDDTLLWYHDSKGYYTVKSRGSSWVPPLSGHWKLNCDVAVDLKHDRGTVAVLLSDHMGYLVDGLVRKTRLRSVAQSELLAIQYACLMAAAFDLAAVEIESDSKSVIHLCVSEGVPPWELLAMLSDVRSIASSRQLGFRRCPRKANCAAHWVASAYFRNSLPSN</sequence>
<accession>A0ACC0IUQ2</accession>
<dbReference type="Proteomes" id="UP001060215">
    <property type="component" value="Chromosome 3"/>
</dbReference>
<dbReference type="EMBL" id="CM045760">
    <property type="protein sequence ID" value="KAI8028662.1"/>
    <property type="molecule type" value="Genomic_DNA"/>
</dbReference>